<feature type="region of interest" description="Disordered" evidence="1">
    <location>
        <begin position="1"/>
        <end position="23"/>
    </location>
</feature>
<sequence length="198" mass="22012">MSKRVRPLSEVKKTMLPEPKSRADLEAENARLQARVEEAVASAGQAWQWYNREAATAGELIHAASERDRYKALAERRGDGPTVVCLCGSTRFMDAFHEVGWQKTLDGEIVLSVGVSKYLPSTHGAEFIGQEVADALDELHKRKIDLADYVMVLNVGGYIGDSTKSEIEYAESQGKRVDYLEARAAIAATPEEREKEKR</sequence>
<reference evidence="2" key="1">
    <citation type="journal article" date="2015" name="Nature">
        <title>Complex archaea that bridge the gap between prokaryotes and eukaryotes.</title>
        <authorList>
            <person name="Spang A."/>
            <person name="Saw J.H."/>
            <person name="Jorgensen S.L."/>
            <person name="Zaremba-Niedzwiedzka K."/>
            <person name="Martijn J."/>
            <person name="Lind A.E."/>
            <person name="van Eijk R."/>
            <person name="Schleper C."/>
            <person name="Guy L."/>
            <person name="Ettema T.J."/>
        </authorList>
    </citation>
    <scope>NUCLEOTIDE SEQUENCE</scope>
</reference>
<dbReference type="AlphaFoldDB" id="A0A0F8Y850"/>
<protein>
    <submittedName>
        <fullName evidence="2">Uncharacterized protein</fullName>
    </submittedName>
</protein>
<dbReference type="EMBL" id="LAZR01054908">
    <property type="protein sequence ID" value="KKK77538.1"/>
    <property type="molecule type" value="Genomic_DNA"/>
</dbReference>
<proteinExistence type="predicted"/>
<evidence type="ECO:0000256" key="1">
    <source>
        <dbReference type="SAM" id="MobiDB-lite"/>
    </source>
</evidence>
<evidence type="ECO:0000313" key="2">
    <source>
        <dbReference type="EMBL" id="KKK77538.1"/>
    </source>
</evidence>
<accession>A0A0F8Y850</accession>
<organism evidence="2">
    <name type="scientific">marine sediment metagenome</name>
    <dbReference type="NCBI Taxonomy" id="412755"/>
    <lineage>
        <taxon>unclassified sequences</taxon>
        <taxon>metagenomes</taxon>
        <taxon>ecological metagenomes</taxon>
    </lineage>
</organism>
<name>A0A0F8Y850_9ZZZZ</name>
<comment type="caution">
    <text evidence="2">The sequence shown here is derived from an EMBL/GenBank/DDBJ whole genome shotgun (WGS) entry which is preliminary data.</text>
</comment>
<gene>
    <name evidence="2" type="ORF">LCGC14_2852550</name>
</gene>
<feature type="compositionally biased region" description="Basic and acidic residues" evidence="1">
    <location>
        <begin position="7"/>
        <end position="23"/>
    </location>
</feature>